<sequence>MRTLPSESEFKRKNCFIRLFAISPLEESTITTTLHAIFMLFMTLGIFAYEITGRISIGFLTALVTSSITIAVGTLNTITDVVCNIILTLSPLFLSGDTKKNVLEEVEDLDNILRKYRTIQHGKNDIYIHLIILHLVYCSLVINDIYPWLVTNNSEYYQYYFFDHFYRYRLSVLVIYAASLINGLQRRISCVNAILSEELQRIFNQNPDSEMIGRLEDITQDMSNAYAKFINLIQFFNRMFGWQMLAIFLNYIFLFLTAFDVGLRIMRKSESVNQQLFYWAFVSLIYAMPSELYIMLEHRGIGERSVNMAEPSLGRVYPQVGGEPFCQDTVEYPQDPGDRHPSESARFWRPSRPIQGMDMNVFRVGASKAETFLAISLLKKNIAITTLFMLINDILVVFSLV</sequence>
<keyword evidence="1" id="KW-0472">Membrane</keyword>
<reference evidence="2 3" key="1">
    <citation type="journal article" date="2024" name="BMC Genomics">
        <title>De novo assembly and annotation of Popillia japonica's genome with initial clues to its potential as an invasive pest.</title>
        <authorList>
            <person name="Cucini C."/>
            <person name="Boschi S."/>
            <person name="Funari R."/>
            <person name="Cardaioli E."/>
            <person name="Iannotti N."/>
            <person name="Marturano G."/>
            <person name="Paoli F."/>
            <person name="Bruttini M."/>
            <person name="Carapelli A."/>
            <person name="Frati F."/>
            <person name="Nardi F."/>
        </authorList>
    </citation>
    <scope>NUCLEOTIDE SEQUENCE [LARGE SCALE GENOMIC DNA]</scope>
    <source>
        <strain evidence="2">DMR45628</strain>
    </source>
</reference>
<evidence type="ECO:0000313" key="2">
    <source>
        <dbReference type="EMBL" id="KAK9718239.1"/>
    </source>
</evidence>
<gene>
    <name evidence="2" type="ORF">QE152_g23279</name>
</gene>
<evidence type="ECO:0000256" key="1">
    <source>
        <dbReference type="SAM" id="Phobius"/>
    </source>
</evidence>
<evidence type="ECO:0008006" key="4">
    <source>
        <dbReference type="Google" id="ProtNLM"/>
    </source>
</evidence>
<name>A0AAW1KG59_POPJA</name>
<feature type="transmembrane region" description="Helical" evidence="1">
    <location>
        <begin position="166"/>
        <end position="184"/>
    </location>
</feature>
<dbReference type="EMBL" id="JASPKY010000230">
    <property type="protein sequence ID" value="KAK9718239.1"/>
    <property type="molecule type" value="Genomic_DNA"/>
</dbReference>
<dbReference type="AlphaFoldDB" id="A0AAW1KG59"/>
<dbReference type="Proteomes" id="UP001458880">
    <property type="component" value="Unassembled WGS sequence"/>
</dbReference>
<feature type="transmembrane region" description="Helical" evidence="1">
    <location>
        <begin position="239"/>
        <end position="256"/>
    </location>
</feature>
<feature type="transmembrane region" description="Helical" evidence="1">
    <location>
        <begin position="126"/>
        <end position="146"/>
    </location>
</feature>
<proteinExistence type="predicted"/>
<comment type="caution">
    <text evidence="2">The sequence shown here is derived from an EMBL/GenBank/DDBJ whole genome shotgun (WGS) entry which is preliminary data.</text>
</comment>
<protein>
    <recommendedName>
        <fullName evidence="4">Gustatory receptor</fullName>
    </recommendedName>
</protein>
<keyword evidence="3" id="KW-1185">Reference proteome</keyword>
<organism evidence="2 3">
    <name type="scientific">Popillia japonica</name>
    <name type="common">Japanese beetle</name>
    <dbReference type="NCBI Taxonomy" id="7064"/>
    <lineage>
        <taxon>Eukaryota</taxon>
        <taxon>Metazoa</taxon>
        <taxon>Ecdysozoa</taxon>
        <taxon>Arthropoda</taxon>
        <taxon>Hexapoda</taxon>
        <taxon>Insecta</taxon>
        <taxon>Pterygota</taxon>
        <taxon>Neoptera</taxon>
        <taxon>Endopterygota</taxon>
        <taxon>Coleoptera</taxon>
        <taxon>Polyphaga</taxon>
        <taxon>Scarabaeiformia</taxon>
        <taxon>Scarabaeidae</taxon>
        <taxon>Rutelinae</taxon>
        <taxon>Popillia</taxon>
    </lineage>
</organism>
<evidence type="ECO:0000313" key="3">
    <source>
        <dbReference type="Proteomes" id="UP001458880"/>
    </source>
</evidence>
<keyword evidence="1" id="KW-0812">Transmembrane</keyword>
<keyword evidence="1" id="KW-1133">Transmembrane helix</keyword>
<accession>A0AAW1KG59</accession>
<feature type="transmembrane region" description="Helical" evidence="1">
    <location>
        <begin position="276"/>
        <end position="296"/>
    </location>
</feature>
<feature type="transmembrane region" description="Helical" evidence="1">
    <location>
        <begin position="29"/>
        <end position="49"/>
    </location>
</feature>